<keyword evidence="1" id="KW-1133">Transmembrane helix</keyword>
<proteinExistence type="predicted"/>
<evidence type="ECO:0000313" key="3">
    <source>
        <dbReference type="Proteomes" id="UP000076501"/>
    </source>
</evidence>
<accession>A0A164I9P1</accession>
<dbReference type="EMBL" id="LJKA01000004">
    <property type="protein sequence ID" value="KZD41201.1"/>
    <property type="molecule type" value="Genomic_DNA"/>
</dbReference>
<gene>
    <name evidence="2" type="ORF">B4082_0590</name>
</gene>
<keyword evidence="1" id="KW-0472">Membrane</keyword>
<feature type="transmembrane region" description="Helical" evidence="1">
    <location>
        <begin position="21"/>
        <end position="38"/>
    </location>
</feature>
<comment type="caution">
    <text evidence="2">The sequence shown here is derived from an EMBL/GenBank/DDBJ whole genome shotgun (WGS) entry which is preliminary data.</text>
</comment>
<evidence type="ECO:0000256" key="1">
    <source>
        <dbReference type="SAM" id="Phobius"/>
    </source>
</evidence>
<dbReference type="Proteomes" id="UP000076501">
    <property type="component" value="Unassembled WGS sequence"/>
</dbReference>
<reference evidence="2 3" key="1">
    <citation type="submission" date="2015-09" db="EMBL/GenBank/DDBJ databases">
        <title>Bacillus cereus food isolates.</title>
        <authorList>
            <person name="Boekhorst J."/>
        </authorList>
    </citation>
    <scope>NUCLEOTIDE SEQUENCE [LARGE SCALE GENOMIC DNA]</scope>
    <source>
        <strain evidence="2 3">B4082</strain>
    </source>
</reference>
<dbReference type="AlphaFoldDB" id="A0A164I9P1"/>
<organism evidence="2 3">
    <name type="scientific">Bacillus cereus</name>
    <dbReference type="NCBI Taxonomy" id="1396"/>
    <lineage>
        <taxon>Bacteria</taxon>
        <taxon>Bacillati</taxon>
        <taxon>Bacillota</taxon>
        <taxon>Bacilli</taxon>
        <taxon>Bacillales</taxon>
        <taxon>Bacillaceae</taxon>
        <taxon>Bacillus</taxon>
        <taxon>Bacillus cereus group</taxon>
    </lineage>
</organism>
<evidence type="ECO:0000313" key="2">
    <source>
        <dbReference type="EMBL" id="KZD41201.1"/>
    </source>
</evidence>
<dbReference type="PATRIC" id="fig|1396.539.peg.4596"/>
<sequence length="39" mass="4846">MGIQYDILFHYFYFKKKGNYLYIYTCIQISSILTFFNTF</sequence>
<protein>
    <submittedName>
        <fullName evidence="2">Uncharacterized protein</fullName>
    </submittedName>
</protein>
<keyword evidence="1" id="KW-0812">Transmembrane</keyword>
<name>A0A164I9P1_BACCE</name>